<feature type="transmembrane region" description="Helical" evidence="1">
    <location>
        <begin position="75"/>
        <end position="95"/>
    </location>
</feature>
<dbReference type="InterPro" id="IPR002656">
    <property type="entry name" value="Acyl_transf_3_dom"/>
</dbReference>
<keyword evidence="1" id="KW-0472">Membrane</keyword>
<dbReference type="GO" id="GO:0016747">
    <property type="term" value="F:acyltransferase activity, transferring groups other than amino-acyl groups"/>
    <property type="evidence" value="ECO:0007669"/>
    <property type="project" value="InterPro"/>
</dbReference>
<dbReference type="Pfam" id="PF01757">
    <property type="entry name" value="Acyl_transf_3"/>
    <property type="match status" value="1"/>
</dbReference>
<feature type="transmembrane region" description="Helical" evidence="1">
    <location>
        <begin position="146"/>
        <end position="164"/>
    </location>
</feature>
<organism evidence="3 4">
    <name type="scientific">Adlercreutzia caecimuris</name>
    <dbReference type="NCBI Taxonomy" id="671266"/>
    <lineage>
        <taxon>Bacteria</taxon>
        <taxon>Bacillati</taxon>
        <taxon>Actinomycetota</taxon>
        <taxon>Coriobacteriia</taxon>
        <taxon>Eggerthellales</taxon>
        <taxon>Eggerthellaceae</taxon>
        <taxon>Adlercreutzia</taxon>
    </lineage>
</organism>
<accession>A0A4S4G159</accession>
<keyword evidence="1" id="KW-1133">Transmembrane helix</keyword>
<feature type="transmembrane region" description="Helical" evidence="1">
    <location>
        <begin position="334"/>
        <end position="361"/>
    </location>
</feature>
<evidence type="ECO:0000313" key="3">
    <source>
        <dbReference type="EMBL" id="THG37199.1"/>
    </source>
</evidence>
<feature type="transmembrane region" description="Helical" evidence="1">
    <location>
        <begin position="277"/>
        <end position="299"/>
    </location>
</feature>
<dbReference type="RefSeq" id="WP_136434556.1">
    <property type="nucleotide sequence ID" value="NZ_SSTJ01000007.1"/>
</dbReference>
<name>A0A4S4G159_9ACTN</name>
<feature type="transmembrane region" description="Helical" evidence="1">
    <location>
        <begin position="243"/>
        <end position="265"/>
    </location>
</feature>
<feature type="transmembrane region" description="Helical" evidence="1">
    <location>
        <begin position="115"/>
        <end position="134"/>
    </location>
</feature>
<evidence type="ECO:0000313" key="4">
    <source>
        <dbReference type="Proteomes" id="UP000308978"/>
    </source>
</evidence>
<proteinExistence type="predicted"/>
<evidence type="ECO:0000256" key="1">
    <source>
        <dbReference type="SAM" id="Phobius"/>
    </source>
</evidence>
<keyword evidence="3" id="KW-0012">Acyltransferase</keyword>
<keyword evidence="1" id="KW-0812">Transmembrane</keyword>
<dbReference type="Proteomes" id="UP000308978">
    <property type="component" value="Unassembled WGS sequence"/>
</dbReference>
<reference evidence="3 4" key="1">
    <citation type="submission" date="2019-04" db="EMBL/GenBank/DDBJ databases">
        <title>Microbes associate with the intestines of laboratory mice.</title>
        <authorList>
            <person name="Navarre W."/>
            <person name="Wong E."/>
            <person name="Huang K.C."/>
            <person name="Tropini C."/>
            <person name="Ng K."/>
            <person name="Yu B."/>
        </authorList>
    </citation>
    <scope>NUCLEOTIDE SEQUENCE [LARGE SCALE GENOMIC DNA]</scope>
    <source>
        <strain evidence="3 4">NM80_B27</strain>
    </source>
</reference>
<feature type="transmembrane region" description="Helical" evidence="1">
    <location>
        <begin position="38"/>
        <end position="63"/>
    </location>
</feature>
<comment type="caution">
    <text evidence="3">The sequence shown here is derived from an EMBL/GenBank/DDBJ whole genome shotgun (WGS) entry which is preliminary data.</text>
</comment>
<keyword evidence="3" id="KW-0808">Transferase</keyword>
<sequence>MRDSNIELLRIVSMMLIILFHFSVHGPWPADGVLAADVAVGVLAFGGKLGVNCFVLITGYFMTRSSVRMASVARVVLETWFYSWGLLILFAVAQPELVTQARLEKAVLPLVSGEYWFITNFVALMVVSPFLNLLFDRLSRRGKSRLAAIGFVTISVLPTLTTFNPLGSDLLWFFYLYLVGGWIRELMEGAEDAGALASALARDGGDGAAADRDAAWAKTAGASGALVWLDPARLTLRVGGGPMAVAGILVSWAAIAAICCAQAWFGFDRVNAQYPVWQYMIPTFLASTGMLVAFARLAMAPSRTVNNLAKCALGVYLIHDNPFVRAWLWPHFAAMYALGPAAIIGASLLAAVGVYAFGAAVDSLRIALLEKPLFRWLNSRFGDQLARADHWFATMGK</sequence>
<feature type="domain" description="Acyltransferase 3" evidence="2">
    <location>
        <begin position="5"/>
        <end position="351"/>
    </location>
</feature>
<evidence type="ECO:0000259" key="2">
    <source>
        <dbReference type="Pfam" id="PF01757"/>
    </source>
</evidence>
<dbReference type="AlphaFoldDB" id="A0A4S4G159"/>
<gene>
    <name evidence="3" type="ORF">E5986_07020</name>
</gene>
<protein>
    <submittedName>
        <fullName evidence="3">Acyltransferase</fullName>
    </submittedName>
</protein>
<feature type="transmembrane region" description="Helical" evidence="1">
    <location>
        <begin position="7"/>
        <end position="26"/>
    </location>
</feature>
<dbReference type="EMBL" id="SSTJ01000007">
    <property type="protein sequence ID" value="THG37199.1"/>
    <property type="molecule type" value="Genomic_DNA"/>
</dbReference>